<feature type="compositionally biased region" description="Polar residues" evidence="9">
    <location>
        <begin position="800"/>
        <end position="812"/>
    </location>
</feature>
<comment type="similarity">
    <text evidence="2">Belongs to the AXUD1 family.</text>
</comment>
<evidence type="ECO:0000256" key="2">
    <source>
        <dbReference type="ARBA" id="ARBA00008548"/>
    </source>
</evidence>
<feature type="compositionally biased region" description="Polar residues" evidence="9">
    <location>
        <begin position="457"/>
        <end position="475"/>
    </location>
</feature>
<keyword evidence="4" id="KW-0805">Transcription regulation</keyword>
<feature type="domain" description="Cysteine/serine-rich nuclear protein N-terminal" evidence="10">
    <location>
        <begin position="534"/>
        <end position="736"/>
    </location>
</feature>
<feature type="compositionally biased region" description="Basic and acidic residues" evidence="9">
    <location>
        <begin position="197"/>
        <end position="217"/>
    </location>
</feature>
<dbReference type="PANTHER" id="PTHR13580:SF9">
    <property type="entry name" value="AXIN1 UP-REGULATED 1, ISOFORM A"/>
    <property type="match status" value="1"/>
</dbReference>
<keyword evidence="12" id="KW-1185">Reference proteome</keyword>
<name>A0A1I8NLL4_STOCA</name>
<dbReference type="GO" id="GO:0043565">
    <property type="term" value="F:sequence-specific DNA binding"/>
    <property type="evidence" value="ECO:0007669"/>
    <property type="project" value="TreeGrafter"/>
</dbReference>
<feature type="region of interest" description="Disordered" evidence="9">
    <location>
        <begin position="163"/>
        <end position="303"/>
    </location>
</feature>
<feature type="compositionally biased region" description="Basic and acidic residues" evidence="9">
    <location>
        <begin position="134"/>
        <end position="143"/>
    </location>
</feature>
<feature type="region of interest" description="Disordered" evidence="9">
    <location>
        <begin position="1187"/>
        <end position="1309"/>
    </location>
</feature>
<evidence type="ECO:0000313" key="12">
    <source>
        <dbReference type="Proteomes" id="UP000095300"/>
    </source>
</evidence>
<feature type="compositionally biased region" description="Low complexity" evidence="9">
    <location>
        <begin position="1259"/>
        <end position="1309"/>
    </location>
</feature>
<sequence>MFTPIKNLITYIQKNANFGSNTPAATEGIVKMETADNLELPSDNHSKVAVSNDERVLSNTQDVSKEKPKHAIPQSESELTQAITSTKSVSSPSSSKITEPETLPQKDASMLGNSDSEDDDIESQIESSIMLKKPVKDVSSRGKEILELRKSPERSVVISHDFNRDKAIATPTDDELEDFRHDPTEVVTSSPLNNGSHFDKSAKDCSVDSAQEAKENSCDEGNTEYNSSINNNEKEEKAEEEDKDKTQDISFDTSGSGSDKINESSDKIVTGDSENEDEAEEMAETMSSVSAEDEDTGETYLDLDTFPDSEVVVISYNTPENNTMLNTDSIDTANTSDDPLAIACEDQEAFAADKISALQELNLLNTSGQSQDEDTTTTTTTAADDDLLWLRNEPAQRSEQPSCSNKNPTKTPSQDSETPEKEERNGEGSDSGLGSETSALHTTNTSLVDTSHHNMTSSAITPAQSPLTDGQSHTNAGKEKEMLPSPRKPLRSNLKRRLEVDDDDVVDTLRNITSSLSSSSMSSSLSGGSVHKKPKRSINFDNVQVYYFPRQQGFSCVPSAGGCTLGMGARHVGFKTLTLAEHAAELRRAHRMQLQEINPRGSSSDDSEESEEDYLSEGSGSDLDGESNGFLQPVSPKQRRTILKAAGIRKIDPSEKVECRDIRNSREVCGCSCRDFCDPETCSCSQSGIKCQVDRDMFPCGCSRDACGNTIGRVEFNPARVRTHFIHTLMRLEMENRQQQNPYSPATVMPTVTATATSYYQSHLQPQSNYSSGYASPAYNSSSEMHQLSSGSTFYHQQAPSNTSGLYGQPSSIDMGGGASTSSAAASTSYGMDSLDTSLFSSGSAVGGTVASSSYGELIPVPTYHHHNMSYGNVQTQVPSYNSYHNSGSSTSSYINPISTSLNSTPNNYSSCAVPSIPPFGAATTTEASGGYHHSVNTLTTVETTTAPSCTKAGPPTTMDTDVGTSFISLSTPLASSSRLSQINDLLQHNRNANTALVAVSQNISSSSSACSTSTTTTTTIPATNISGNDTLYNISSPYSTAPAASNSEAAHKTCSVYANLTEPPPLTPAPTVVSATLNEAGPTKLPAPPPLQPASTSTASVCLPTELPLTASSASTLRPAEPMIDLAITLPSTSVNSDVLPQLEIQEQEEPRVEQMDTDEGVVNTINAVLPAAGKTSMVKETTEALEETPTMTETSTPTVAETPTTLAPNETLVDEKSTVKDDDMSTEEGKEEEEQTPTVEEISADTDKISTDKDETAAATDKTATTAEEAPALEEAAAIEKSAAVEEAASAAEETPTAEAPPTVVDEIPSSTSSVVVAGSDVSAIEVTVAVGRRFLRTATTTQAF</sequence>
<keyword evidence="5" id="KW-0238">DNA-binding</keyword>
<dbReference type="VEuPathDB" id="VectorBase:SCAU000067"/>
<evidence type="ECO:0000256" key="1">
    <source>
        <dbReference type="ARBA" id="ARBA00004123"/>
    </source>
</evidence>
<evidence type="ECO:0000256" key="6">
    <source>
        <dbReference type="ARBA" id="ARBA00023159"/>
    </source>
</evidence>
<dbReference type="GO" id="GO:0000981">
    <property type="term" value="F:DNA-binding transcription factor activity, RNA polymerase II-specific"/>
    <property type="evidence" value="ECO:0007669"/>
    <property type="project" value="TreeGrafter"/>
</dbReference>
<keyword evidence="6" id="KW-0010">Activator</keyword>
<dbReference type="InterPro" id="IPR031972">
    <property type="entry name" value="CSRNP_N"/>
</dbReference>
<feature type="region of interest" description="Disordered" evidence="9">
    <location>
        <begin position="365"/>
        <end position="438"/>
    </location>
</feature>
<dbReference type="PRINTS" id="PR02031">
    <property type="entry name" value="CYSSERRICHNP"/>
</dbReference>
<dbReference type="STRING" id="35570.A0A1I8NLL4"/>
<dbReference type="GO" id="GO:0006915">
    <property type="term" value="P:apoptotic process"/>
    <property type="evidence" value="ECO:0007669"/>
    <property type="project" value="UniProtKB-KW"/>
</dbReference>
<evidence type="ECO:0000313" key="11">
    <source>
        <dbReference type="EnsemblMetazoa" id="SCAU000067-PB"/>
    </source>
</evidence>
<dbReference type="PANTHER" id="PTHR13580">
    <property type="entry name" value="TGF-BETA INDUCED APOPTOSIS PROTEIN"/>
    <property type="match status" value="1"/>
</dbReference>
<feature type="region of interest" description="Disordered" evidence="9">
    <location>
        <begin position="457"/>
        <end position="496"/>
    </location>
</feature>
<feature type="region of interest" description="Disordered" evidence="9">
    <location>
        <begin position="515"/>
        <end position="534"/>
    </location>
</feature>
<feature type="compositionally biased region" description="Basic and acidic residues" evidence="9">
    <location>
        <begin position="42"/>
        <end position="56"/>
    </location>
</feature>
<feature type="compositionally biased region" description="Acidic residues" evidence="9">
    <location>
        <begin position="605"/>
        <end position="615"/>
    </location>
</feature>
<proteinExistence type="inferred from homology"/>
<evidence type="ECO:0000256" key="9">
    <source>
        <dbReference type="SAM" id="MobiDB-lite"/>
    </source>
</evidence>
<feature type="compositionally biased region" description="Polar residues" evidence="9">
    <location>
        <begin position="219"/>
        <end position="231"/>
    </location>
</feature>
<evidence type="ECO:0000256" key="8">
    <source>
        <dbReference type="ARBA" id="ARBA00023242"/>
    </source>
</evidence>
<keyword evidence="8" id="KW-0539">Nucleus</keyword>
<feature type="compositionally biased region" description="Basic and acidic residues" evidence="9">
    <location>
        <begin position="1247"/>
        <end position="1258"/>
    </location>
</feature>
<accession>A0A1I8NLL4</accession>
<gene>
    <name evidence="11" type="primary">106086131</name>
</gene>
<feature type="compositionally biased region" description="Acidic residues" evidence="9">
    <location>
        <begin position="273"/>
        <end position="283"/>
    </location>
</feature>
<reference evidence="11" key="1">
    <citation type="submission" date="2020-05" db="UniProtKB">
        <authorList>
            <consortium name="EnsemblMetazoa"/>
        </authorList>
    </citation>
    <scope>IDENTIFICATION</scope>
    <source>
        <strain evidence="11">USDA</strain>
    </source>
</reference>
<evidence type="ECO:0000256" key="4">
    <source>
        <dbReference type="ARBA" id="ARBA00023015"/>
    </source>
</evidence>
<feature type="compositionally biased region" description="Polar residues" evidence="9">
    <location>
        <begin position="395"/>
        <end position="416"/>
    </location>
</feature>
<feature type="compositionally biased region" description="Low complexity" evidence="9">
    <location>
        <begin position="515"/>
        <end position="529"/>
    </location>
</feature>
<dbReference type="Pfam" id="PF16019">
    <property type="entry name" value="CSRNP_N"/>
    <property type="match status" value="1"/>
</dbReference>
<feature type="compositionally biased region" description="Basic and acidic residues" evidence="9">
    <location>
        <begin position="418"/>
        <end position="427"/>
    </location>
</feature>
<organism evidence="11 12">
    <name type="scientific">Stomoxys calcitrans</name>
    <name type="common">Stable fly</name>
    <name type="synonym">Conops calcitrans</name>
    <dbReference type="NCBI Taxonomy" id="35570"/>
    <lineage>
        <taxon>Eukaryota</taxon>
        <taxon>Metazoa</taxon>
        <taxon>Ecdysozoa</taxon>
        <taxon>Arthropoda</taxon>
        <taxon>Hexapoda</taxon>
        <taxon>Insecta</taxon>
        <taxon>Pterygota</taxon>
        <taxon>Neoptera</taxon>
        <taxon>Endopterygota</taxon>
        <taxon>Diptera</taxon>
        <taxon>Brachycera</taxon>
        <taxon>Muscomorpha</taxon>
        <taxon>Muscoidea</taxon>
        <taxon>Muscidae</taxon>
        <taxon>Stomoxys</taxon>
    </lineage>
</organism>
<feature type="compositionally biased region" description="Low complexity" evidence="9">
    <location>
        <begin position="1189"/>
        <end position="1207"/>
    </location>
</feature>
<evidence type="ECO:0000256" key="3">
    <source>
        <dbReference type="ARBA" id="ARBA00022703"/>
    </source>
</evidence>
<feature type="compositionally biased region" description="Acidic residues" evidence="9">
    <location>
        <begin position="1226"/>
        <end position="1237"/>
    </location>
</feature>
<keyword evidence="7" id="KW-0804">Transcription</keyword>
<dbReference type="EnsemblMetazoa" id="SCAU000067-RB">
    <property type="protein sequence ID" value="SCAU000067-PB"/>
    <property type="gene ID" value="SCAU000067"/>
</dbReference>
<evidence type="ECO:0000256" key="7">
    <source>
        <dbReference type="ARBA" id="ARBA00023163"/>
    </source>
</evidence>
<feature type="compositionally biased region" description="Low complexity" evidence="9">
    <location>
        <begin position="616"/>
        <end position="629"/>
    </location>
</feature>
<protein>
    <recommendedName>
        <fullName evidence="10">Cysteine/serine-rich nuclear protein N-terminal domain-containing protein</fullName>
    </recommendedName>
</protein>
<feature type="region of interest" description="Disordered" evidence="9">
    <location>
        <begin position="800"/>
        <end position="827"/>
    </location>
</feature>
<dbReference type="GO" id="GO:0005634">
    <property type="term" value="C:nucleus"/>
    <property type="evidence" value="ECO:0007669"/>
    <property type="project" value="UniProtKB-SubCell"/>
</dbReference>
<evidence type="ECO:0000259" key="10">
    <source>
        <dbReference type="Pfam" id="PF16019"/>
    </source>
</evidence>
<feature type="compositionally biased region" description="Polar residues" evidence="9">
    <location>
        <begin position="248"/>
        <end position="259"/>
    </location>
</feature>
<feature type="compositionally biased region" description="Basic and acidic residues" evidence="9">
    <location>
        <begin position="1215"/>
        <end position="1225"/>
    </location>
</feature>
<dbReference type="InterPro" id="IPR023260">
    <property type="entry name" value="Cys/Ser-rich_nuc_prot"/>
</dbReference>
<dbReference type="OrthoDB" id="5946974at2759"/>
<keyword evidence="3" id="KW-0053">Apoptosis</keyword>
<feature type="region of interest" description="Disordered" evidence="9">
    <location>
        <begin position="593"/>
        <end position="636"/>
    </location>
</feature>
<feature type="compositionally biased region" description="Polar residues" evidence="9">
    <location>
        <begin position="186"/>
        <end position="196"/>
    </location>
</feature>
<dbReference type="Proteomes" id="UP000095300">
    <property type="component" value="Unassembled WGS sequence"/>
</dbReference>
<feature type="compositionally biased region" description="Low complexity" evidence="9">
    <location>
        <begin position="83"/>
        <end position="102"/>
    </location>
</feature>
<evidence type="ECO:0000256" key="5">
    <source>
        <dbReference type="ARBA" id="ARBA00023125"/>
    </source>
</evidence>
<comment type="subcellular location">
    <subcellularLocation>
        <location evidence="1">Nucleus</location>
    </subcellularLocation>
</comment>
<feature type="region of interest" description="Disordered" evidence="9">
    <location>
        <begin position="36"/>
        <end position="143"/>
    </location>
</feature>